<dbReference type="RefSeq" id="WP_217632011.1">
    <property type="nucleotide sequence ID" value="NZ_FMWD01000011.1"/>
</dbReference>
<accession>A0A1G5QX33</accession>
<dbReference type="Proteomes" id="UP000199648">
    <property type="component" value="Unassembled WGS sequence"/>
</dbReference>
<dbReference type="STRING" id="415747.SAMN03097708_02945"/>
<dbReference type="PANTHER" id="PTHR20974">
    <property type="entry name" value="UPF0585 PROTEIN CG18661"/>
    <property type="match status" value="1"/>
</dbReference>
<dbReference type="Pfam" id="PF06080">
    <property type="entry name" value="DUF938"/>
    <property type="match status" value="1"/>
</dbReference>
<reference evidence="1 2" key="1">
    <citation type="submission" date="2016-10" db="EMBL/GenBank/DDBJ databases">
        <authorList>
            <person name="de Groot N.N."/>
        </authorList>
    </citation>
    <scope>NUCLEOTIDE SEQUENCE [LARGE SCALE GENOMIC DNA]</scope>
    <source>
        <strain evidence="1 2">HLD2</strain>
    </source>
</reference>
<dbReference type="Gene3D" id="3.40.50.150">
    <property type="entry name" value="Vaccinia Virus protein VP39"/>
    <property type="match status" value="1"/>
</dbReference>
<evidence type="ECO:0000313" key="1">
    <source>
        <dbReference type="EMBL" id="SCZ66312.1"/>
    </source>
</evidence>
<organism evidence="1 2">
    <name type="scientific">Thiohalomonas denitrificans</name>
    <dbReference type="NCBI Taxonomy" id="415747"/>
    <lineage>
        <taxon>Bacteria</taxon>
        <taxon>Pseudomonadati</taxon>
        <taxon>Pseudomonadota</taxon>
        <taxon>Gammaproteobacteria</taxon>
        <taxon>Thiohalomonadales</taxon>
        <taxon>Thiohalomonadaceae</taxon>
        <taxon>Thiohalomonas</taxon>
    </lineage>
</organism>
<dbReference type="AlphaFoldDB" id="A0A1G5QX33"/>
<sequence length="198" mass="22295">MPKPFAESCEQNKAPILDVLRREFTDPGRVLEIGSGTGQHAVWFARHLPHLVWQTADLRDNHPGIHAWLVDGPDNVLPPVDLDACGGNWHGMEDFDAVFSANTIHIMDWPSVECLFAGIGQLLPVGGKFALYGPFNYDGRYTSESNRRFDEWLRERDPASGIRDAEAVDELANRAGLILRNDYEMPANNRTRVWRKSG</sequence>
<dbReference type="CDD" id="cd02440">
    <property type="entry name" value="AdoMet_MTases"/>
    <property type="match status" value="1"/>
</dbReference>
<dbReference type="PANTHER" id="PTHR20974:SF0">
    <property type="entry name" value="UPF0585 PROTEIN CG18661"/>
    <property type="match status" value="1"/>
</dbReference>
<dbReference type="InterPro" id="IPR029063">
    <property type="entry name" value="SAM-dependent_MTases_sf"/>
</dbReference>
<proteinExistence type="predicted"/>
<gene>
    <name evidence="1" type="ORF">SAMN03097708_02945</name>
</gene>
<protein>
    <recommendedName>
        <fullName evidence="3">Methylase</fullName>
    </recommendedName>
</protein>
<dbReference type="SUPFAM" id="SSF53335">
    <property type="entry name" value="S-adenosyl-L-methionine-dependent methyltransferases"/>
    <property type="match status" value="1"/>
</dbReference>
<dbReference type="InterPro" id="IPR010342">
    <property type="entry name" value="DUF938"/>
</dbReference>
<name>A0A1G5QX33_9GAMM</name>
<dbReference type="EMBL" id="FMWD01000011">
    <property type="protein sequence ID" value="SCZ66312.1"/>
    <property type="molecule type" value="Genomic_DNA"/>
</dbReference>
<keyword evidence="2" id="KW-1185">Reference proteome</keyword>
<evidence type="ECO:0008006" key="3">
    <source>
        <dbReference type="Google" id="ProtNLM"/>
    </source>
</evidence>
<evidence type="ECO:0000313" key="2">
    <source>
        <dbReference type="Proteomes" id="UP000199648"/>
    </source>
</evidence>